<proteinExistence type="predicted"/>
<dbReference type="Proteomes" id="UP000662314">
    <property type="component" value="Unassembled WGS sequence"/>
</dbReference>
<gene>
    <name evidence="1" type="ORF">I8752_14450</name>
</gene>
<keyword evidence="2" id="KW-1185">Reference proteome</keyword>
<reference evidence="1 2" key="1">
    <citation type="journal article" date="2021" name="Int. J. Syst. Evol. Microbiol.">
        <title>Amazonocrinis nigriterrae gen. nov., sp. nov., Atlanticothrix silvestris gen. nov., sp. nov. and Dendronalium phyllosphericum gen. nov., sp. nov., nostocacean cyanobacteria from Brazilian environments.</title>
        <authorList>
            <person name="Alvarenga D.O."/>
            <person name="Andreote A.P.D."/>
            <person name="Branco L.H.Z."/>
            <person name="Delbaje E."/>
            <person name="Cruz R.B."/>
            <person name="Varani A.M."/>
            <person name="Fiore M.F."/>
        </authorList>
    </citation>
    <scope>NUCLEOTIDE SEQUENCE [LARGE SCALE GENOMIC DNA]</scope>
    <source>
        <strain evidence="1 2">CENA369</strain>
    </source>
</reference>
<dbReference type="RefSeq" id="WP_214433013.1">
    <property type="nucleotide sequence ID" value="NZ_CAWPUQ010000296.1"/>
</dbReference>
<dbReference type="EMBL" id="JAECZA010000060">
    <property type="protein sequence ID" value="MBH8574195.1"/>
    <property type="molecule type" value="Genomic_DNA"/>
</dbReference>
<dbReference type="AlphaFoldDB" id="A0A8J7I3X2"/>
<protein>
    <submittedName>
        <fullName evidence="1">Uncharacterized protein</fullName>
    </submittedName>
</protein>
<accession>A0A8J7I3X2</accession>
<evidence type="ECO:0000313" key="2">
    <source>
        <dbReference type="Proteomes" id="UP000662314"/>
    </source>
</evidence>
<name>A0A8J7I3X2_9NOST</name>
<evidence type="ECO:0000313" key="1">
    <source>
        <dbReference type="EMBL" id="MBH8574195.1"/>
    </source>
</evidence>
<organism evidence="1 2">
    <name type="scientific">Dendronalium phyllosphericum CENA369</name>
    <dbReference type="NCBI Taxonomy" id="1725256"/>
    <lineage>
        <taxon>Bacteria</taxon>
        <taxon>Bacillati</taxon>
        <taxon>Cyanobacteriota</taxon>
        <taxon>Cyanophyceae</taxon>
        <taxon>Nostocales</taxon>
        <taxon>Nostocaceae</taxon>
        <taxon>Dendronalium</taxon>
        <taxon>Dendronalium phyllosphericum</taxon>
    </lineage>
</organism>
<sequence>MATSERLARQIASKGLKAFVQFPQKQGRRFSQKTSQQLYRRSRLQKIKLAECVSITKLATLSVS</sequence>
<comment type="caution">
    <text evidence="1">The sequence shown here is derived from an EMBL/GenBank/DDBJ whole genome shotgun (WGS) entry which is preliminary data.</text>
</comment>